<accession>A0ABP9KCL2</accession>
<dbReference type="Proteomes" id="UP001500603">
    <property type="component" value="Unassembled WGS sequence"/>
</dbReference>
<gene>
    <name evidence="1" type="ORF">GCM10023318_29460</name>
</gene>
<evidence type="ECO:0000313" key="2">
    <source>
        <dbReference type="Proteomes" id="UP001500603"/>
    </source>
</evidence>
<evidence type="ECO:0000313" key="1">
    <source>
        <dbReference type="EMBL" id="GAA5054455.1"/>
    </source>
</evidence>
<dbReference type="EMBL" id="BAABJM010000002">
    <property type="protein sequence ID" value="GAA5054455.1"/>
    <property type="molecule type" value="Genomic_DNA"/>
</dbReference>
<protein>
    <submittedName>
        <fullName evidence="1">Uncharacterized protein</fullName>
    </submittedName>
</protein>
<organism evidence="1 2">
    <name type="scientific">Nocardia callitridis</name>
    <dbReference type="NCBI Taxonomy" id="648753"/>
    <lineage>
        <taxon>Bacteria</taxon>
        <taxon>Bacillati</taxon>
        <taxon>Actinomycetota</taxon>
        <taxon>Actinomycetes</taxon>
        <taxon>Mycobacteriales</taxon>
        <taxon>Nocardiaceae</taxon>
        <taxon>Nocardia</taxon>
    </lineage>
</organism>
<keyword evidence="2" id="KW-1185">Reference proteome</keyword>
<proteinExistence type="predicted"/>
<name>A0ABP9KCL2_9NOCA</name>
<reference evidence="2" key="1">
    <citation type="journal article" date="2019" name="Int. J. Syst. Evol. Microbiol.">
        <title>The Global Catalogue of Microorganisms (GCM) 10K type strain sequencing project: providing services to taxonomists for standard genome sequencing and annotation.</title>
        <authorList>
            <consortium name="The Broad Institute Genomics Platform"/>
            <consortium name="The Broad Institute Genome Sequencing Center for Infectious Disease"/>
            <person name="Wu L."/>
            <person name="Ma J."/>
        </authorList>
    </citation>
    <scope>NUCLEOTIDE SEQUENCE [LARGE SCALE GENOMIC DNA]</scope>
    <source>
        <strain evidence="2">JCM 18298</strain>
    </source>
</reference>
<sequence>MRARHERGARQRGDIERLRILVIHPVACAAEASKLFEVWGHGTHSASGAVRANPCIVTYVTI</sequence>
<comment type="caution">
    <text evidence="1">The sequence shown here is derived from an EMBL/GenBank/DDBJ whole genome shotgun (WGS) entry which is preliminary data.</text>
</comment>